<dbReference type="OrthoDB" id="9815002at2"/>
<dbReference type="EMBL" id="CP042436">
    <property type="protein sequence ID" value="QEC62269.1"/>
    <property type="molecule type" value="Genomic_DNA"/>
</dbReference>
<dbReference type="Gene3D" id="1.10.530.10">
    <property type="match status" value="1"/>
</dbReference>
<evidence type="ECO:0000313" key="4">
    <source>
        <dbReference type="Proteomes" id="UP000321479"/>
    </source>
</evidence>
<evidence type="ECO:0000259" key="2">
    <source>
        <dbReference type="Pfam" id="PF01464"/>
    </source>
</evidence>
<organism evidence="3 4">
    <name type="scientific">Mucilaginibacter ginsenosidivorans</name>
    <dbReference type="NCBI Taxonomy" id="398053"/>
    <lineage>
        <taxon>Bacteria</taxon>
        <taxon>Pseudomonadati</taxon>
        <taxon>Bacteroidota</taxon>
        <taxon>Sphingobacteriia</taxon>
        <taxon>Sphingobacteriales</taxon>
        <taxon>Sphingobacteriaceae</taxon>
        <taxon>Mucilaginibacter</taxon>
    </lineage>
</organism>
<dbReference type="Proteomes" id="UP000321479">
    <property type="component" value="Chromosome"/>
</dbReference>
<dbReference type="KEGG" id="mgin:FRZ54_06625"/>
<dbReference type="InterPro" id="IPR008258">
    <property type="entry name" value="Transglycosylase_SLT_dom_1"/>
</dbReference>
<reference evidence="3 4" key="1">
    <citation type="journal article" date="2017" name="Curr. Microbiol.">
        <title>Mucilaginibacter ginsenosidivorans sp. nov., Isolated from Soil of Ginseng Field.</title>
        <authorList>
            <person name="Kim M.M."/>
            <person name="Siddiqi M.Z."/>
            <person name="Im W.T."/>
        </authorList>
    </citation>
    <scope>NUCLEOTIDE SEQUENCE [LARGE SCALE GENOMIC DNA]</scope>
    <source>
        <strain evidence="3 4">Gsoil 3017</strain>
    </source>
</reference>
<proteinExistence type="inferred from homology"/>
<dbReference type="AlphaFoldDB" id="A0A5B8UTJ9"/>
<accession>A0A5B8UTJ9</accession>
<dbReference type="SUPFAM" id="SSF53955">
    <property type="entry name" value="Lysozyme-like"/>
    <property type="match status" value="1"/>
</dbReference>
<dbReference type="InterPro" id="IPR023346">
    <property type="entry name" value="Lysozyme-like_dom_sf"/>
</dbReference>
<feature type="domain" description="Transglycosylase SLT" evidence="2">
    <location>
        <begin position="121"/>
        <end position="209"/>
    </location>
</feature>
<name>A0A5B8UTJ9_9SPHI</name>
<gene>
    <name evidence="3" type="ORF">FRZ54_06625</name>
</gene>
<protein>
    <submittedName>
        <fullName evidence="3">Lytic transglycosylase domain-containing protein</fullName>
    </submittedName>
</protein>
<evidence type="ECO:0000313" key="3">
    <source>
        <dbReference type="EMBL" id="QEC62269.1"/>
    </source>
</evidence>
<sequence>MTKKEMTKKHLITCSVMGVLAFISGLFICGKTDTKKVARHKAEYRFIYAKNDFTNDFSFADEAVPLNDKRINQKLRKSLVRTSYSHIQSNILQEEAIKLFPIIEPILKANGIPEDFKYMPLVEAGLKSGVSKRGSAGWWQFMPGTARTYGLKVGHGRDERYNIRKSTIAACKYLNELYAEFNSWTLAAAAYNIGEIKMARAIREQSEDNYFRMHFNAETGSYLYRIIAMKAIIERPQKYGYKKYFNLDNLQPADLMAFN</sequence>
<dbReference type="CDD" id="cd16894">
    <property type="entry name" value="MltD-like"/>
    <property type="match status" value="1"/>
</dbReference>
<keyword evidence="4" id="KW-1185">Reference proteome</keyword>
<evidence type="ECO:0000256" key="1">
    <source>
        <dbReference type="ARBA" id="ARBA00007734"/>
    </source>
</evidence>
<dbReference type="Pfam" id="PF01464">
    <property type="entry name" value="SLT"/>
    <property type="match status" value="1"/>
</dbReference>
<dbReference type="PANTHER" id="PTHR37423">
    <property type="entry name" value="SOLUBLE LYTIC MUREIN TRANSGLYCOSYLASE-RELATED"/>
    <property type="match status" value="1"/>
</dbReference>
<comment type="similarity">
    <text evidence="1">Belongs to the transglycosylase Slt family.</text>
</comment>
<dbReference type="PANTHER" id="PTHR37423:SF2">
    <property type="entry name" value="MEMBRANE-BOUND LYTIC MUREIN TRANSGLYCOSYLASE C"/>
    <property type="match status" value="1"/>
</dbReference>
<dbReference type="RefSeq" id="WP_147030846.1">
    <property type="nucleotide sequence ID" value="NZ_CP042436.1"/>
</dbReference>